<organism evidence="2 3">
    <name type="scientific">Salmonirosea aquatica</name>
    <dbReference type="NCBI Taxonomy" id="2654236"/>
    <lineage>
        <taxon>Bacteria</taxon>
        <taxon>Pseudomonadati</taxon>
        <taxon>Bacteroidota</taxon>
        <taxon>Cytophagia</taxon>
        <taxon>Cytophagales</taxon>
        <taxon>Spirosomataceae</taxon>
        <taxon>Salmonirosea</taxon>
    </lineage>
</organism>
<evidence type="ECO:0000313" key="3">
    <source>
        <dbReference type="Proteomes" id="UP000479293"/>
    </source>
</evidence>
<dbReference type="InterPro" id="IPR043519">
    <property type="entry name" value="NT_sf"/>
</dbReference>
<gene>
    <name evidence="2" type="ORF">GBK04_23910</name>
</gene>
<accession>A0A7C9F5J1</accession>
<evidence type="ECO:0000313" key="2">
    <source>
        <dbReference type="EMBL" id="MPR36305.1"/>
    </source>
</evidence>
<dbReference type="Proteomes" id="UP000479293">
    <property type="component" value="Unassembled WGS sequence"/>
</dbReference>
<dbReference type="InterPro" id="IPR002934">
    <property type="entry name" value="Polymerase_NTP_transf_dom"/>
</dbReference>
<keyword evidence="2" id="KW-0808">Transferase</keyword>
<name>A0A7C9F5J1_9BACT</name>
<dbReference type="PANTHER" id="PTHR33933">
    <property type="entry name" value="NUCLEOTIDYLTRANSFERASE"/>
    <property type="match status" value="1"/>
</dbReference>
<proteinExistence type="predicted"/>
<dbReference type="CDD" id="cd05403">
    <property type="entry name" value="NT_KNTase_like"/>
    <property type="match status" value="1"/>
</dbReference>
<protein>
    <submittedName>
        <fullName evidence="2">Nucleotidyltransferase domain-containing protein</fullName>
    </submittedName>
</protein>
<dbReference type="Gene3D" id="3.30.460.10">
    <property type="entry name" value="Beta Polymerase, domain 2"/>
    <property type="match status" value="1"/>
</dbReference>
<dbReference type="SUPFAM" id="SSF81301">
    <property type="entry name" value="Nucleotidyltransferase"/>
    <property type="match status" value="1"/>
</dbReference>
<dbReference type="RefSeq" id="WP_152764088.1">
    <property type="nucleotide sequence ID" value="NZ_WHLY01000002.1"/>
</dbReference>
<dbReference type="Pfam" id="PF01909">
    <property type="entry name" value="NTP_transf_2"/>
    <property type="match status" value="1"/>
</dbReference>
<comment type="caution">
    <text evidence="2">The sequence shown here is derived from an EMBL/GenBank/DDBJ whole genome shotgun (WGS) entry which is preliminary data.</text>
</comment>
<dbReference type="AlphaFoldDB" id="A0A7C9F5J1"/>
<sequence>MNHSDLTQRVKVSVRTIDPKARIILFGSRARKDYIPTSDWDFLILTSRKADEYLKKRIREVLLETELEAEEVISSIIFSQDKWSDYQVTPLYNNISKDGVEL</sequence>
<evidence type="ECO:0000259" key="1">
    <source>
        <dbReference type="Pfam" id="PF01909"/>
    </source>
</evidence>
<dbReference type="EMBL" id="WHLY01000002">
    <property type="protein sequence ID" value="MPR36305.1"/>
    <property type="molecule type" value="Genomic_DNA"/>
</dbReference>
<reference evidence="2 3" key="1">
    <citation type="submission" date="2019-10" db="EMBL/GenBank/DDBJ databases">
        <title>Draft Genome Sequence of Cytophagaceae sp. SJW1-29.</title>
        <authorList>
            <person name="Choi A."/>
        </authorList>
    </citation>
    <scope>NUCLEOTIDE SEQUENCE [LARGE SCALE GENOMIC DNA]</scope>
    <source>
        <strain evidence="2 3">SJW1-29</strain>
    </source>
</reference>
<dbReference type="PANTHER" id="PTHR33933:SF1">
    <property type="entry name" value="PROTEIN ADENYLYLTRANSFERASE MNTA-RELATED"/>
    <property type="match status" value="1"/>
</dbReference>
<keyword evidence="3" id="KW-1185">Reference proteome</keyword>
<dbReference type="InterPro" id="IPR052548">
    <property type="entry name" value="Type_VII_TA_antitoxin"/>
</dbReference>
<dbReference type="GO" id="GO:0016779">
    <property type="term" value="F:nucleotidyltransferase activity"/>
    <property type="evidence" value="ECO:0007669"/>
    <property type="project" value="InterPro"/>
</dbReference>
<feature type="domain" description="Polymerase nucleotidyl transferase" evidence="1">
    <location>
        <begin position="11"/>
        <end position="68"/>
    </location>
</feature>